<dbReference type="GeneID" id="78084376"/>
<dbReference type="HOGENOM" id="CLU_1014367_0_0_7"/>
<reference evidence="1 2" key="2">
    <citation type="submission" date="2013-04" db="EMBL/GenBank/DDBJ databases">
        <title>The Genome Sequence of Bilophila wadsworthia 3_1_6.</title>
        <authorList>
            <consortium name="The Broad Institute Genomics Platform"/>
            <person name="Earl A."/>
            <person name="Ward D."/>
            <person name="Feldgarden M."/>
            <person name="Gevers D."/>
            <person name="Sibley C."/>
            <person name="Strauss J."/>
            <person name="Allen-Vercoe E."/>
            <person name="Walker B."/>
            <person name="Young S."/>
            <person name="Zeng Q."/>
            <person name="Gargeya S."/>
            <person name="Fitzgerald M."/>
            <person name="Haas B."/>
            <person name="Abouelleil A."/>
            <person name="Allen A.W."/>
            <person name="Alvarado L."/>
            <person name="Arachchi H.M."/>
            <person name="Berlin A.M."/>
            <person name="Chapman S.B."/>
            <person name="Gainer-Dewar J."/>
            <person name="Goldberg J."/>
            <person name="Griggs A."/>
            <person name="Gujja S."/>
            <person name="Hansen M."/>
            <person name="Howarth C."/>
            <person name="Imamovic A."/>
            <person name="Ireland A."/>
            <person name="Larimer J."/>
            <person name="McCowan C."/>
            <person name="Murphy C."/>
            <person name="Pearson M."/>
            <person name="Poon T.W."/>
            <person name="Priest M."/>
            <person name="Roberts A."/>
            <person name="Saif S."/>
            <person name="Shea T."/>
            <person name="Sisk P."/>
            <person name="Sykes S."/>
            <person name="Wortman J."/>
            <person name="Nusbaum C."/>
            <person name="Birren B."/>
        </authorList>
    </citation>
    <scope>NUCLEOTIDE SEQUENCE [LARGE SCALE GENOMIC DNA]</scope>
    <source>
        <strain evidence="1 2">3_1_6</strain>
    </source>
</reference>
<evidence type="ECO:0000313" key="2">
    <source>
        <dbReference type="Proteomes" id="UP000006034"/>
    </source>
</evidence>
<organism evidence="1 2">
    <name type="scientific">Bilophila wadsworthia (strain 3_1_6)</name>
    <dbReference type="NCBI Taxonomy" id="563192"/>
    <lineage>
        <taxon>Bacteria</taxon>
        <taxon>Pseudomonadati</taxon>
        <taxon>Thermodesulfobacteriota</taxon>
        <taxon>Desulfovibrionia</taxon>
        <taxon>Desulfovibrionales</taxon>
        <taxon>Desulfovibrionaceae</taxon>
        <taxon>Bilophila</taxon>
    </lineage>
</organism>
<dbReference type="PANTHER" id="PTHR37954">
    <property type="entry name" value="BLL4979 PROTEIN"/>
    <property type="match status" value="1"/>
</dbReference>
<dbReference type="EMBL" id="ADCP02000001">
    <property type="protein sequence ID" value="EFV42563.1"/>
    <property type="molecule type" value="Genomic_DNA"/>
</dbReference>
<dbReference type="PANTHER" id="PTHR37954:SF3">
    <property type="entry name" value="DUF169 DOMAIN-CONTAINING PROTEIN"/>
    <property type="match status" value="1"/>
</dbReference>
<dbReference type="InterPro" id="IPR003748">
    <property type="entry name" value="DUF169"/>
</dbReference>
<comment type="caution">
    <text evidence="1">The sequence shown here is derived from an EMBL/GenBank/DDBJ whole genome shotgun (WGS) entry which is preliminary data.</text>
</comment>
<dbReference type="STRING" id="563192.HMPREF0179_03624"/>
<dbReference type="AlphaFoldDB" id="E5YBQ0"/>
<gene>
    <name evidence="1" type="ORF">HMPREF0179_03624</name>
</gene>
<proteinExistence type="predicted"/>
<evidence type="ECO:0000313" key="1">
    <source>
        <dbReference type="EMBL" id="EFV42563.1"/>
    </source>
</evidence>
<dbReference type="Pfam" id="PF02596">
    <property type="entry name" value="DUF169"/>
    <property type="match status" value="1"/>
</dbReference>
<reference evidence="1 2" key="1">
    <citation type="submission" date="2010-10" db="EMBL/GenBank/DDBJ databases">
        <authorList>
            <consortium name="The Broad Institute Genome Sequencing Platform"/>
            <person name="Ward D."/>
            <person name="Earl A."/>
            <person name="Feldgarden M."/>
            <person name="Young S.K."/>
            <person name="Gargeya S."/>
            <person name="Zeng Q."/>
            <person name="Alvarado L."/>
            <person name="Berlin A."/>
            <person name="Bochicchio J."/>
            <person name="Chapman S.B."/>
            <person name="Chen Z."/>
            <person name="Freedman E."/>
            <person name="Gellesch M."/>
            <person name="Goldberg J."/>
            <person name="Griggs A."/>
            <person name="Gujja S."/>
            <person name="Heilman E."/>
            <person name="Heiman D."/>
            <person name="Howarth C."/>
            <person name="Mehta T."/>
            <person name="Neiman D."/>
            <person name="Pearson M."/>
            <person name="Roberts A."/>
            <person name="Saif S."/>
            <person name="Shea T."/>
            <person name="Shenoy N."/>
            <person name="Sisk P."/>
            <person name="Stolte C."/>
            <person name="Sykes S."/>
            <person name="White J."/>
            <person name="Yandava C."/>
            <person name="Allen-Vercoe E."/>
            <person name="Sibley C."/>
            <person name="Ambrose C.E."/>
            <person name="Strauss J."/>
            <person name="Daigneault M."/>
            <person name="Haas B."/>
            <person name="Nusbaum C."/>
            <person name="Birren B."/>
        </authorList>
    </citation>
    <scope>NUCLEOTIDE SEQUENCE [LARGE SCALE GENOMIC DNA]</scope>
    <source>
        <strain evidence="1 2">3_1_6</strain>
    </source>
</reference>
<sequence>MPPKLPDFANISERLRKALRLEHRIVVIGLSDTPPANLPHYEGEPLKACQMLDTVRFEGKSFYTVQNDHYECKNAIRWLGFDESYEGHFSGEWATGDYPDNGRALFRAPAFSRRMYEESPKVRVGTVKCAYYMPLEKANEGPARGDEVAIFVLNPRQAMYLARGTLYSRGGICYGMTGPGTCQSVIAGPFCTRQPMYSLGCFGARQFMKITGNEMWFGVPIEQLALLADDVELLLERRPDLKAQMDEPFDQVHVVTQHELDVQKAKGKLITKNK</sequence>
<dbReference type="eggNOG" id="COG2043">
    <property type="taxonomic scope" value="Bacteria"/>
</dbReference>
<dbReference type="RefSeq" id="WP_005030684.1">
    <property type="nucleotide sequence ID" value="NZ_KE150238.1"/>
</dbReference>
<keyword evidence="2" id="KW-1185">Reference proteome</keyword>
<accession>E5YBQ0</accession>
<dbReference type="Proteomes" id="UP000006034">
    <property type="component" value="Unassembled WGS sequence"/>
</dbReference>
<protein>
    <recommendedName>
        <fullName evidence="3">DUF169 domain-containing protein</fullName>
    </recommendedName>
</protein>
<name>E5YBQ0_BILW3</name>
<evidence type="ECO:0008006" key="3">
    <source>
        <dbReference type="Google" id="ProtNLM"/>
    </source>
</evidence>